<dbReference type="EC" id="2.7.11.1" evidence="1"/>
<evidence type="ECO:0000256" key="6">
    <source>
        <dbReference type="ARBA" id="ARBA00022840"/>
    </source>
</evidence>
<keyword evidence="2" id="KW-0723">Serine/threonine-protein kinase</keyword>
<dbReference type="InterPro" id="IPR051334">
    <property type="entry name" value="SRPK"/>
</dbReference>
<evidence type="ECO:0000259" key="10">
    <source>
        <dbReference type="PROSITE" id="PS50011"/>
    </source>
</evidence>
<comment type="catalytic activity">
    <reaction evidence="8">
        <text>L-seryl-[protein] + ATP = O-phospho-L-seryl-[protein] + ADP + H(+)</text>
        <dbReference type="Rhea" id="RHEA:17989"/>
        <dbReference type="Rhea" id="RHEA-COMP:9863"/>
        <dbReference type="Rhea" id="RHEA-COMP:11604"/>
        <dbReference type="ChEBI" id="CHEBI:15378"/>
        <dbReference type="ChEBI" id="CHEBI:29999"/>
        <dbReference type="ChEBI" id="CHEBI:30616"/>
        <dbReference type="ChEBI" id="CHEBI:83421"/>
        <dbReference type="ChEBI" id="CHEBI:456216"/>
        <dbReference type="EC" id="2.7.11.1"/>
    </reaction>
</comment>
<dbReference type="Gene3D" id="1.10.510.10">
    <property type="entry name" value="Transferase(Phosphotransferase) domain 1"/>
    <property type="match status" value="1"/>
</dbReference>
<evidence type="ECO:0000256" key="5">
    <source>
        <dbReference type="ARBA" id="ARBA00022777"/>
    </source>
</evidence>
<evidence type="ECO:0000313" key="11">
    <source>
        <dbReference type="Proteomes" id="UP000095282"/>
    </source>
</evidence>
<name>A0A1I7TP10_9PELO</name>
<dbReference type="PANTHER" id="PTHR47634:SF9">
    <property type="entry name" value="PROTEIN KINASE DOMAIN-CONTAINING PROTEIN-RELATED"/>
    <property type="match status" value="1"/>
</dbReference>
<dbReference type="InterPro" id="IPR011009">
    <property type="entry name" value="Kinase-like_dom_sf"/>
</dbReference>
<feature type="region of interest" description="Disordered" evidence="9">
    <location>
        <begin position="424"/>
        <end position="489"/>
    </location>
</feature>
<dbReference type="WBParaSite" id="Csp11.Scaffold629.g10345.t1">
    <property type="protein sequence ID" value="Csp11.Scaffold629.g10345.t1"/>
    <property type="gene ID" value="Csp11.Scaffold629.g10345"/>
</dbReference>
<evidence type="ECO:0000256" key="3">
    <source>
        <dbReference type="ARBA" id="ARBA00022679"/>
    </source>
</evidence>
<evidence type="ECO:0000256" key="9">
    <source>
        <dbReference type="SAM" id="MobiDB-lite"/>
    </source>
</evidence>
<evidence type="ECO:0000256" key="7">
    <source>
        <dbReference type="ARBA" id="ARBA00047899"/>
    </source>
</evidence>
<dbReference type="InterPro" id="IPR008271">
    <property type="entry name" value="Ser/Thr_kinase_AS"/>
</dbReference>
<dbReference type="Proteomes" id="UP000095282">
    <property type="component" value="Unplaced"/>
</dbReference>
<dbReference type="InterPro" id="IPR000719">
    <property type="entry name" value="Prot_kinase_dom"/>
</dbReference>
<comment type="catalytic activity">
    <reaction evidence="7">
        <text>L-threonyl-[protein] + ATP = O-phospho-L-threonyl-[protein] + ADP + H(+)</text>
        <dbReference type="Rhea" id="RHEA:46608"/>
        <dbReference type="Rhea" id="RHEA-COMP:11060"/>
        <dbReference type="Rhea" id="RHEA-COMP:11605"/>
        <dbReference type="ChEBI" id="CHEBI:15378"/>
        <dbReference type="ChEBI" id="CHEBI:30013"/>
        <dbReference type="ChEBI" id="CHEBI:30616"/>
        <dbReference type="ChEBI" id="CHEBI:61977"/>
        <dbReference type="ChEBI" id="CHEBI:456216"/>
        <dbReference type="EC" id="2.7.11.1"/>
    </reaction>
</comment>
<dbReference type="GO" id="GO:0005524">
    <property type="term" value="F:ATP binding"/>
    <property type="evidence" value="ECO:0007669"/>
    <property type="project" value="UniProtKB-KW"/>
</dbReference>
<evidence type="ECO:0000256" key="1">
    <source>
        <dbReference type="ARBA" id="ARBA00012513"/>
    </source>
</evidence>
<proteinExistence type="predicted"/>
<dbReference type="SUPFAM" id="SSF56112">
    <property type="entry name" value="Protein kinase-like (PK-like)"/>
    <property type="match status" value="1"/>
</dbReference>
<evidence type="ECO:0000256" key="4">
    <source>
        <dbReference type="ARBA" id="ARBA00022741"/>
    </source>
</evidence>
<evidence type="ECO:0000256" key="2">
    <source>
        <dbReference type="ARBA" id="ARBA00022527"/>
    </source>
</evidence>
<accession>A0A1I7TP10</accession>
<evidence type="ECO:0000313" key="12">
    <source>
        <dbReference type="WBParaSite" id="Csp11.Scaffold629.g10345.t1"/>
    </source>
</evidence>
<feature type="region of interest" description="Disordered" evidence="9">
    <location>
        <begin position="1"/>
        <end position="48"/>
    </location>
</feature>
<keyword evidence="3" id="KW-0808">Transferase</keyword>
<dbReference type="Gene3D" id="3.30.200.20">
    <property type="entry name" value="Phosphorylase Kinase, domain 1"/>
    <property type="match status" value="1"/>
</dbReference>
<reference evidence="12" key="1">
    <citation type="submission" date="2016-11" db="UniProtKB">
        <authorList>
            <consortium name="WormBaseParasite"/>
        </authorList>
    </citation>
    <scope>IDENTIFICATION</scope>
</reference>
<dbReference type="SMART" id="SM00220">
    <property type="entry name" value="S_TKc"/>
    <property type="match status" value="1"/>
</dbReference>
<dbReference type="GO" id="GO:0050684">
    <property type="term" value="P:regulation of mRNA processing"/>
    <property type="evidence" value="ECO:0007669"/>
    <property type="project" value="TreeGrafter"/>
</dbReference>
<dbReference type="PANTHER" id="PTHR47634">
    <property type="entry name" value="PROTEIN KINASE DOMAIN-CONTAINING PROTEIN-RELATED"/>
    <property type="match status" value="1"/>
</dbReference>
<dbReference type="eggNOG" id="KOG0671">
    <property type="taxonomic scope" value="Eukaryota"/>
</dbReference>
<dbReference type="STRING" id="1561998.A0A1I7TP10"/>
<dbReference type="GO" id="GO:0005737">
    <property type="term" value="C:cytoplasm"/>
    <property type="evidence" value="ECO:0007669"/>
    <property type="project" value="TreeGrafter"/>
</dbReference>
<keyword evidence="6" id="KW-0067">ATP-binding</keyword>
<dbReference type="AlphaFoldDB" id="A0A1I7TP10"/>
<dbReference type="GO" id="GO:0000245">
    <property type="term" value="P:spliceosomal complex assembly"/>
    <property type="evidence" value="ECO:0007669"/>
    <property type="project" value="TreeGrafter"/>
</dbReference>
<dbReference type="GO" id="GO:0005634">
    <property type="term" value="C:nucleus"/>
    <property type="evidence" value="ECO:0007669"/>
    <property type="project" value="TreeGrafter"/>
</dbReference>
<dbReference type="PROSITE" id="PS50011">
    <property type="entry name" value="PROTEIN_KINASE_DOM"/>
    <property type="match status" value="1"/>
</dbReference>
<dbReference type="Pfam" id="PF00069">
    <property type="entry name" value="Pkinase"/>
    <property type="match status" value="1"/>
</dbReference>
<keyword evidence="5" id="KW-0418">Kinase</keyword>
<dbReference type="GO" id="GO:0004674">
    <property type="term" value="F:protein serine/threonine kinase activity"/>
    <property type="evidence" value="ECO:0007669"/>
    <property type="project" value="UniProtKB-KW"/>
</dbReference>
<feature type="compositionally biased region" description="Basic and acidic residues" evidence="9">
    <location>
        <begin position="18"/>
        <end position="32"/>
    </location>
</feature>
<feature type="compositionally biased region" description="Low complexity" evidence="9">
    <location>
        <begin position="440"/>
        <end position="452"/>
    </location>
</feature>
<feature type="domain" description="Protein kinase" evidence="10">
    <location>
        <begin position="92"/>
        <end position="424"/>
    </location>
</feature>
<sequence length="489" mass="54497">MNRRRLNKRPADMSDDDSQPKRQDDDPSRTPPEDANQSPDDIPGTSALQSISSNLENRLTVVPIEYSQIEESEYNDGGYLRVSPGKVYGGVHKVVKYLNRGHFASAWLSKRTDNGKYEVLKVSKSAVKYRNSVLKEIELLNSFESIQPHPNIVKVLGDFETSNGQFSHVTMVLEVMGPNLEYAIYSSGQKMHLEVVRRVSKQLLEALKYIHNFEIIHMDIKPANIMLAITDADVARLAANVDPSHESYDIDITNPSANIVVKLADFGNRYDKTKPPSIRVAPTCPYRGPETFLTAVVDTCTDMWSMGCVLFEIVVGQLLFDCDLHRTVEHPLVHFIMMNSMVGPVPRAPYEGNLRPHVINMFGEDGNIRMPPGTMAGSAFVAIALLNNLNFDDANDFSELMHKFLNYDMKERVTAEEALTDKFLLPNGGKTSSGQEMVRQNRSQESSNSPSSGWNLHAGSSIAEEEPSTSYAGEQQKPEDGPSHSGQDF</sequence>
<keyword evidence="4" id="KW-0547">Nucleotide-binding</keyword>
<keyword evidence="11" id="KW-1185">Reference proteome</keyword>
<organism evidence="11 12">
    <name type="scientific">Caenorhabditis tropicalis</name>
    <dbReference type="NCBI Taxonomy" id="1561998"/>
    <lineage>
        <taxon>Eukaryota</taxon>
        <taxon>Metazoa</taxon>
        <taxon>Ecdysozoa</taxon>
        <taxon>Nematoda</taxon>
        <taxon>Chromadorea</taxon>
        <taxon>Rhabditida</taxon>
        <taxon>Rhabditina</taxon>
        <taxon>Rhabditomorpha</taxon>
        <taxon>Rhabditoidea</taxon>
        <taxon>Rhabditidae</taxon>
        <taxon>Peloderinae</taxon>
        <taxon>Caenorhabditis</taxon>
    </lineage>
</organism>
<evidence type="ECO:0000256" key="8">
    <source>
        <dbReference type="ARBA" id="ARBA00048679"/>
    </source>
</evidence>
<dbReference type="PROSITE" id="PS00108">
    <property type="entry name" value="PROTEIN_KINASE_ST"/>
    <property type="match status" value="1"/>
</dbReference>
<protein>
    <recommendedName>
        <fullName evidence="1">non-specific serine/threonine protein kinase</fullName>
        <ecNumber evidence="1">2.7.11.1</ecNumber>
    </recommendedName>
</protein>